<dbReference type="GO" id="GO:0000160">
    <property type="term" value="P:phosphorelay signal transduction system"/>
    <property type="evidence" value="ECO:0007669"/>
    <property type="project" value="InterPro"/>
</dbReference>
<dbReference type="InterPro" id="IPR025662">
    <property type="entry name" value="Sigma_54_int_dom_ATP-bd_1"/>
</dbReference>
<dbReference type="SMART" id="SM00382">
    <property type="entry name" value="AAA"/>
    <property type="match status" value="1"/>
</dbReference>
<accession>A0A9X3TN52</accession>
<evidence type="ECO:0000313" key="9">
    <source>
        <dbReference type="EMBL" id="MDA5107541.1"/>
    </source>
</evidence>
<evidence type="ECO:0000256" key="2">
    <source>
        <dbReference type="ARBA" id="ARBA00022840"/>
    </source>
</evidence>
<gene>
    <name evidence="9" type="ORF">O3V59_04145</name>
</gene>
<reference evidence="9" key="1">
    <citation type="submission" date="2022-12" db="EMBL/GenBank/DDBJ databases">
        <title>Draft genome sequence of the thermophilic strain Brevibacillus thermoruber HT42, isolated from Los Humeros, Puebla, Mexico, with biotechnological potential.</title>
        <authorList>
            <person name="Lara Sanchez J."/>
            <person name="Solis Palacios R."/>
            <person name="Bustos Baena A.S."/>
            <person name="Ruz Baez A.E."/>
            <person name="Espinosa Luna G."/>
            <person name="Oliart Ros R.M."/>
        </authorList>
    </citation>
    <scope>NUCLEOTIDE SEQUENCE</scope>
    <source>
        <strain evidence="9">HT42</strain>
    </source>
</reference>
<dbReference type="CDD" id="cd00009">
    <property type="entry name" value="AAA"/>
    <property type="match status" value="1"/>
</dbReference>
<keyword evidence="5" id="KW-0804">Transcription</keyword>
<dbReference type="FunFam" id="3.40.50.300:FF:000006">
    <property type="entry name" value="DNA-binding transcriptional regulator NtrC"/>
    <property type="match status" value="1"/>
</dbReference>
<dbReference type="InterPro" id="IPR003593">
    <property type="entry name" value="AAA+_ATPase"/>
</dbReference>
<dbReference type="PANTHER" id="PTHR32071">
    <property type="entry name" value="TRANSCRIPTIONAL REGULATORY PROTEIN"/>
    <property type="match status" value="1"/>
</dbReference>
<evidence type="ECO:0000256" key="4">
    <source>
        <dbReference type="ARBA" id="ARBA00023125"/>
    </source>
</evidence>
<dbReference type="PROSITE" id="PS50110">
    <property type="entry name" value="RESPONSE_REGULATORY"/>
    <property type="match status" value="1"/>
</dbReference>
<dbReference type="Gene3D" id="3.40.50.2300">
    <property type="match status" value="1"/>
</dbReference>
<dbReference type="AlphaFoldDB" id="A0A9X3TN52"/>
<evidence type="ECO:0000259" key="8">
    <source>
        <dbReference type="PROSITE" id="PS50110"/>
    </source>
</evidence>
<dbReference type="RefSeq" id="WP_143863042.1">
    <property type="nucleotide sequence ID" value="NZ_JAPYYP010000003.1"/>
</dbReference>
<dbReference type="InterPro" id="IPR027417">
    <property type="entry name" value="P-loop_NTPase"/>
</dbReference>
<keyword evidence="1" id="KW-0547">Nucleotide-binding</keyword>
<dbReference type="InterPro" id="IPR001789">
    <property type="entry name" value="Sig_transdc_resp-reg_receiver"/>
</dbReference>
<evidence type="ECO:0000259" key="7">
    <source>
        <dbReference type="PROSITE" id="PS50045"/>
    </source>
</evidence>
<sequence>MNPKQVLVVDDEVEVTSFFSYFLKAKQCDVTVAHSGKAVRHLLAGDSFPFHLALIDLKLPDANGLELLSAIKARQPACEVIIMTGYSTIKSAVTAIQSGARDYLEKPFDDLDSLEQVIFSVWDEPGGLPDELAETAARFGIIYAAGSPMAKVLSVADKLAKKAINVLIEGETGTGKELMARFLHGVSARSQHPFVGINCGAIPESLLESELFGHEKGAFTGAVKERKGIFELANNGTLFLDEIGEAPPLIQVKLLRVIETGEYMRVGGEQTLKSNVRFIAATNRNLEREAASSRFRADLLYRLEGVKLTIPPLRERPNDIPAIVHAFLEKKFGGACRVDPEAMTLLQHYEWPGNVRQLINVVNQAVAIHDCAVLKPEHLPQPIVYGAGGPREKTAGPPAVQHAIEQEAVRFVQNVVGRIGSVDDIDFAQLLGRIRRLETEVGRQVIAKGLAETNGDRELLSRKLGISKRTLRYILNEKD</sequence>
<dbReference type="GO" id="GO:0003677">
    <property type="term" value="F:DNA binding"/>
    <property type="evidence" value="ECO:0007669"/>
    <property type="project" value="UniProtKB-KW"/>
</dbReference>
<dbReference type="InterPro" id="IPR025943">
    <property type="entry name" value="Sigma_54_int_dom_ATP-bd_2"/>
</dbReference>
<dbReference type="SUPFAM" id="SSF52540">
    <property type="entry name" value="P-loop containing nucleoside triphosphate hydrolases"/>
    <property type="match status" value="1"/>
</dbReference>
<evidence type="ECO:0000256" key="6">
    <source>
        <dbReference type="PROSITE-ProRule" id="PRU00169"/>
    </source>
</evidence>
<comment type="caution">
    <text evidence="9">The sequence shown here is derived from an EMBL/GenBank/DDBJ whole genome shotgun (WGS) entry which is preliminary data.</text>
</comment>
<protein>
    <submittedName>
        <fullName evidence="9">Sigma-54 dependent transcriptional regulator</fullName>
    </submittedName>
</protein>
<organism evidence="9 10">
    <name type="scientific">Brevibacillus thermoruber</name>
    <dbReference type="NCBI Taxonomy" id="33942"/>
    <lineage>
        <taxon>Bacteria</taxon>
        <taxon>Bacillati</taxon>
        <taxon>Bacillota</taxon>
        <taxon>Bacilli</taxon>
        <taxon>Bacillales</taxon>
        <taxon>Paenibacillaceae</taxon>
        <taxon>Brevibacillus</taxon>
    </lineage>
</organism>
<evidence type="ECO:0000256" key="5">
    <source>
        <dbReference type="ARBA" id="ARBA00023163"/>
    </source>
</evidence>
<proteinExistence type="predicted"/>
<keyword evidence="6" id="KW-0597">Phosphoprotein</keyword>
<feature type="domain" description="Sigma-54 factor interaction" evidence="7">
    <location>
        <begin position="142"/>
        <end position="367"/>
    </location>
</feature>
<dbReference type="Pfam" id="PF00158">
    <property type="entry name" value="Sigma54_activat"/>
    <property type="match status" value="1"/>
</dbReference>
<name>A0A9X3TN52_9BACL</name>
<dbReference type="InterPro" id="IPR025944">
    <property type="entry name" value="Sigma_54_int_dom_CS"/>
</dbReference>
<dbReference type="Gene3D" id="3.40.50.300">
    <property type="entry name" value="P-loop containing nucleotide triphosphate hydrolases"/>
    <property type="match status" value="1"/>
</dbReference>
<dbReference type="PROSITE" id="PS00676">
    <property type="entry name" value="SIGMA54_INTERACT_2"/>
    <property type="match status" value="1"/>
</dbReference>
<dbReference type="Proteomes" id="UP001151071">
    <property type="component" value="Unassembled WGS sequence"/>
</dbReference>
<dbReference type="SUPFAM" id="SSF52172">
    <property type="entry name" value="CheY-like"/>
    <property type="match status" value="1"/>
</dbReference>
<dbReference type="SMART" id="SM00448">
    <property type="entry name" value="REC"/>
    <property type="match status" value="1"/>
</dbReference>
<dbReference type="EMBL" id="JAPYYP010000003">
    <property type="protein sequence ID" value="MDA5107541.1"/>
    <property type="molecule type" value="Genomic_DNA"/>
</dbReference>
<dbReference type="Pfam" id="PF25601">
    <property type="entry name" value="AAA_lid_14"/>
    <property type="match status" value="1"/>
</dbReference>
<dbReference type="InterPro" id="IPR058031">
    <property type="entry name" value="AAA_lid_NorR"/>
</dbReference>
<keyword evidence="2" id="KW-0067">ATP-binding</keyword>
<dbReference type="PROSITE" id="PS00675">
    <property type="entry name" value="SIGMA54_INTERACT_1"/>
    <property type="match status" value="1"/>
</dbReference>
<dbReference type="InterPro" id="IPR011006">
    <property type="entry name" value="CheY-like_superfamily"/>
</dbReference>
<dbReference type="InterPro" id="IPR002078">
    <property type="entry name" value="Sigma_54_int"/>
</dbReference>
<dbReference type="Gene3D" id="1.10.8.60">
    <property type="match status" value="1"/>
</dbReference>
<feature type="domain" description="Response regulatory" evidence="8">
    <location>
        <begin position="5"/>
        <end position="121"/>
    </location>
</feature>
<dbReference type="PROSITE" id="PS50045">
    <property type="entry name" value="SIGMA54_INTERACT_4"/>
    <property type="match status" value="1"/>
</dbReference>
<dbReference type="PROSITE" id="PS00688">
    <property type="entry name" value="SIGMA54_INTERACT_3"/>
    <property type="match status" value="1"/>
</dbReference>
<dbReference type="GO" id="GO:0006355">
    <property type="term" value="P:regulation of DNA-templated transcription"/>
    <property type="evidence" value="ECO:0007669"/>
    <property type="project" value="InterPro"/>
</dbReference>
<keyword evidence="4" id="KW-0238">DNA-binding</keyword>
<keyword evidence="3" id="KW-0805">Transcription regulation</keyword>
<evidence type="ECO:0000256" key="1">
    <source>
        <dbReference type="ARBA" id="ARBA00022741"/>
    </source>
</evidence>
<dbReference type="GO" id="GO:0005524">
    <property type="term" value="F:ATP binding"/>
    <property type="evidence" value="ECO:0007669"/>
    <property type="project" value="UniProtKB-KW"/>
</dbReference>
<evidence type="ECO:0000313" key="10">
    <source>
        <dbReference type="Proteomes" id="UP001151071"/>
    </source>
</evidence>
<keyword evidence="10" id="KW-1185">Reference proteome</keyword>
<evidence type="ECO:0000256" key="3">
    <source>
        <dbReference type="ARBA" id="ARBA00023015"/>
    </source>
</evidence>
<feature type="modified residue" description="4-aspartylphosphate" evidence="6">
    <location>
        <position position="56"/>
    </location>
</feature>
<dbReference type="Pfam" id="PF00072">
    <property type="entry name" value="Response_reg"/>
    <property type="match status" value="1"/>
</dbReference>